<evidence type="ECO:0000313" key="3">
    <source>
        <dbReference type="EMBL" id="SPJ24070.1"/>
    </source>
</evidence>
<dbReference type="Proteomes" id="UP000244912">
    <property type="component" value="Unassembled WGS sequence"/>
</dbReference>
<dbReference type="EMBL" id="ONZF01000003">
    <property type="protein sequence ID" value="SPJ24070.1"/>
    <property type="molecule type" value="Genomic_DNA"/>
</dbReference>
<dbReference type="Pfam" id="PF09350">
    <property type="entry name" value="DJC28_CD"/>
    <property type="match status" value="1"/>
</dbReference>
<keyword evidence="4" id="KW-1185">Reference proteome</keyword>
<sequence length="123" mass="13794">MFRAGNVAHAAISAHLSGMLFFERIAQEKIERAMEDGAFDNLPGAGKPLPFKPGDPVVPKSLRESGYTPPVVVLNRKLEDLRAQLASEHDRTRRRALLAEIAEADMRRRIEIERAVQDARHAR</sequence>
<feature type="region of interest" description="Disordered" evidence="1">
    <location>
        <begin position="38"/>
        <end position="63"/>
    </location>
</feature>
<reference evidence="3 4" key="1">
    <citation type="submission" date="2018-03" db="EMBL/GenBank/DDBJ databases">
        <authorList>
            <person name="Keele B.F."/>
        </authorList>
    </citation>
    <scope>NUCLEOTIDE SEQUENCE [LARGE SCALE GENOMIC DNA]</scope>
    <source>
        <strain evidence="3 4">CECT 8504</strain>
    </source>
</reference>
<evidence type="ECO:0000256" key="1">
    <source>
        <dbReference type="SAM" id="MobiDB-lite"/>
    </source>
</evidence>
<dbReference type="InterPro" id="IPR018961">
    <property type="entry name" value="DnaJ_homolog_subfam-C_membr-28"/>
</dbReference>
<organism evidence="3 4">
    <name type="scientific">Palleronia abyssalis</name>
    <dbReference type="NCBI Taxonomy" id="1501240"/>
    <lineage>
        <taxon>Bacteria</taxon>
        <taxon>Pseudomonadati</taxon>
        <taxon>Pseudomonadota</taxon>
        <taxon>Alphaproteobacteria</taxon>
        <taxon>Rhodobacterales</taxon>
        <taxon>Roseobacteraceae</taxon>
        <taxon>Palleronia</taxon>
    </lineage>
</organism>
<evidence type="ECO:0000259" key="2">
    <source>
        <dbReference type="Pfam" id="PF09350"/>
    </source>
</evidence>
<dbReference type="AlphaFoldDB" id="A0A2R8BVB9"/>
<protein>
    <recommendedName>
        <fullName evidence="2">DnaJ homologue subfamily C member 28 conserved domain-containing protein</fullName>
    </recommendedName>
</protein>
<name>A0A2R8BVB9_9RHOB</name>
<dbReference type="RefSeq" id="WP_245897577.1">
    <property type="nucleotide sequence ID" value="NZ_ONZF01000003.1"/>
</dbReference>
<feature type="domain" description="DnaJ homologue subfamily C member 28 conserved" evidence="2">
    <location>
        <begin position="25"/>
        <end position="86"/>
    </location>
</feature>
<evidence type="ECO:0000313" key="4">
    <source>
        <dbReference type="Proteomes" id="UP000244912"/>
    </source>
</evidence>
<accession>A0A2R8BVB9</accession>
<proteinExistence type="predicted"/>
<gene>
    <name evidence="3" type="ORF">PAA8504_01895</name>
</gene>